<dbReference type="AlphaFoldDB" id="G8WVK9"/>
<dbReference type="NCBIfam" id="NF008528">
    <property type="entry name" value="PRK11463.1-2"/>
    <property type="match status" value="1"/>
</dbReference>
<dbReference type="PANTHER" id="PTHR35335:SF1">
    <property type="entry name" value="UPF0716 PROTEIN FXSA"/>
    <property type="match status" value="1"/>
</dbReference>
<keyword evidence="2" id="KW-0472">Membrane</keyword>
<evidence type="ECO:0000256" key="2">
    <source>
        <dbReference type="SAM" id="Phobius"/>
    </source>
</evidence>
<dbReference type="Pfam" id="PF04186">
    <property type="entry name" value="FxsA"/>
    <property type="match status" value="1"/>
</dbReference>
<dbReference type="Proteomes" id="UP000007842">
    <property type="component" value="Chromosome"/>
</dbReference>
<feature type="region of interest" description="Disordered" evidence="1">
    <location>
        <begin position="147"/>
        <end position="171"/>
    </location>
</feature>
<gene>
    <name evidence="3" type="ordered locus">SCATT_53950</name>
</gene>
<feature type="transmembrane region" description="Helical" evidence="2">
    <location>
        <begin position="20"/>
        <end position="40"/>
    </location>
</feature>
<evidence type="ECO:0000313" key="3">
    <source>
        <dbReference type="EMBL" id="AEW97766.1"/>
    </source>
</evidence>
<proteinExistence type="predicted"/>
<dbReference type="GO" id="GO:0016020">
    <property type="term" value="C:membrane"/>
    <property type="evidence" value="ECO:0007669"/>
    <property type="project" value="InterPro"/>
</dbReference>
<evidence type="ECO:0000256" key="1">
    <source>
        <dbReference type="SAM" id="MobiDB-lite"/>
    </source>
</evidence>
<keyword evidence="4" id="KW-1185">Reference proteome</keyword>
<sequence length="171" mass="17876">MVAAWVVLEIWLLTLVADAAGGVTVLLLLLAGFVLGAAAVKAAGRRAWRELTESVRAGRTPGEEGTGTAPGGGHAGLAMLGGLLLMVPGIVSDAAGLLCLFPPTRRLIGRAAGRVVRRRTWAPGSFGDAYQRIRVHRPDGKVVQGEVVRDDEPAGRHDGDRHGATRRPLGP</sequence>
<reference evidence="4" key="1">
    <citation type="submission" date="2011-12" db="EMBL/GenBank/DDBJ databases">
        <title>Complete genome sequence of Streptomyces cattleya strain DSM 46488.</title>
        <authorList>
            <person name="Ou H.-Y."/>
            <person name="Li P."/>
            <person name="Zhao C."/>
            <person name="O'Hagan D."/>
            <person name="Deng Z."/>
        </authorList>
    </citation>
    <scope>NUCLEOTIDE SEQUENCE [LARGE SCALE GENOMIC DNA]</scope>
    <source>
        <strain evidence="4">ATCC 35852 / DSM 46488 / JCM 4925 / NBRC 14057 / NRRL 8057</strain>
    </source>
</reference>
<dbReference type="KEGG" id="scy:SCATT_53950"/>
<name>G8WVK9_STREN</name>
<evidence type="ECO:0000313" key="4">
    <source>
        <dbReference type="Proteomes" id="UP000007842"/>
    </source>
</evidence>
<keyword evidence="2" id="KW-0812">Transmembrane</keyword>
<protein>
    <submittedName>
        <fullName evidence="3">FxsA cytoplasmic membrane protein</fullName>
    </submittedName>
</protein>
<accession>G8WVK9</accession>
<organism evidence="3 4">
    <name type="scientific">Streptantibioticus cattleyicolor (strain ATCC 35852 / DSM 46488 / JCM 4925 / NBRC 14057 / NRRL 8057)</name>
    <name type="common">Streptomyces cattleya</name>
    <dbReference type="NCBI Taxonomy" id="1003195"/>
    <lineage>
        <taxon>Bacteria</taxon>
        <taxon>Bacillati</taxon>
        <taxon>Actinomycetota</taxon>
        <taxon>Actinomycetes</taxon>
        <taxon>Kitasatosporales</taxon>
        <taxon>Streptomycetaceae</taxon>
        <taxon>Streptantibioticus</taxon>
    </lineage>
</organism>
<dbReference type="eggNOG" id="COG3030">
    <property type="taxonomic scope" value="Bacteria"/>
</dbReference>
<dbReference type="NCBIfam" id="NF008527">
    <property type="entry name" value="PRK11463.1-1"/>
    <property type="match status" value="1"/>
</dbReference>
<dbReference type="InterPro" id="IPR007313">
    <property type="entry name" value="FxsA"/>
</dbReference>
<dbReference type="PANTHER" id="PTHR35335">
    <property type="entry name" value="UPF0716 PROTEIN FXSA"/>
    <property type="match status" value="1"/>
</dbReference>
<dbReference type="PATRIC" id="fig|1003195.29.peg.5380"/>
<feature type="compositionally biased region" description="Basic and acidic residues" evidence="1">
    <location>
        <begin position="147"/>
        <end position="163"/>
    </location>
</feature>
<keyword evidence="2" id="KW-1133">Transmembrane helix</keyword>
<dbReference type="HOGENOM" id="CLU_085083_2_0_11"/>
<dbReference type="EMBL" id="CP003219">
    <property type="protein sequence ID" value="AEW97766.1"/>
    <property type="molecule type" value="Genomic_DNA"/>
</dbReference>
<dbReference type="STRING" id="1003195.SCATT_53950"/>